<evidence type="ECO:0000313" key="1">
    <source>
        <dbReference type="EMBL" id="KUJ07750.1"/>
    </source>
</evidence>
<dbReference type="InParanoid" id="A0A132B5R6"/>
<organism evidence="1 2">
    <name type="scientific">Mollisia scopiformis</name>
    <name type="common">Conifer needle endophyte fungus</name>
    <name type="synonym">Phialocephala scopiformis</name>
    <dbReference type="NCBI Taxonomy" id="149040"/>
    <lineage>
        <taxon>Eukaryota</taxon>
        <taxon>Fungi</taxon>
        <taxon>Dikarya</taxon>
        <taxon>Ascomycota</taxon>
        <taxon>Pezizomycotina</taxon>
        <taxon>Leotiomycetes</taxon>
        <taxon>Helotiales</taxon>
        <taxon>Mollisiaceae</taxon>
        <taxon>Mollisia</taxon>
    </lineage>
</organism>
<dbReference type="EMBL" id="KQ947438">
    <property type="protein sequence ID" value="KUJ07750.1"/>
    <property type="molecule type" value="Genomic_DNA"/>
</dbReference>
<reference evidence="1 2" key="1">
    <citation type="submission" date="2015-10" db="EMBL/GenBank/DDBJ databases">
        <title>Full genome of DAOMC 229536 Phialocephala scopiformis, a fungal endophyte of spruce producing the potent anti-insectan compound rugulosin.</title>
        <authorList>
            <consortium name="DOE Joint Genome Institute"/>
            <person name="Walker A.K."/>
            <person name="Frasz S.L."/>
            <person name="Seifert K.A."/>
            <person name="Miller J.D."/>
            <person name="Mondo S.J."/>
            <person name="Labutti K."/>
            <person name="Lipzen A."/>
            <person name="Dockter R."/>
            <person name="Kennedy M."/>
            <person name="Grigoriev I.V."/>
            <person name="Spatafora J.W."/>
        </authorList>
    </citation>
    <scope>NUCLEOTIDE SEQUENCE [LARGE SCALE GENOMIC DNA]</scope>
    <source>
        <strain evidence="1 2">CBS 120377</strain>
    </source>
</reference>
<sequence length="359" mass="40933">MVMSDIPDELSEPRCWTAEDCQKHDFRDVGRKPAYMTYGKGSKKTEWLHARYISPQENHDAGRFEAMTKIRDHFLDHEYQKEMLAVQANKTNHLERRGTGFDLSWAVPPHHAGIRISKIAQKHESNTEILKLLAEVNMDILGEAVPELNARGGMYLRQWAKNAAMTFGSESNVCSTSAQVNVSKLGENLGVALKGKGKPHMDINDVPTYYTVLLFLSNPPPEWYEGKFVIYSTRVFCEGATFGALVFSSKHPHSSQGFGFYQPDLPQDLRYTLPEGLTLPVVPDHLPHSRVAIPIYCRSDAMKPRKKWLKWLTSDTLPEEAIVVFGTKRNLQEWGLRFFINIRSKNDIRSADEWCDAYT</sequence>
<dbReference type="RefSeq" id="XP_018062105.1">
    <property type="nucleotide sequence ID" value="XM_018206930.1"/>
</dbReference>
<evidence type="ECO:0000313" key="2">
    <source>
        <dbReference type="Proteomes" id="UP000070700"/>
    </source>
</evidence>
<dbReference type="AlphaFoldDB" id="A0A132B5R6"/>
<protein>
    <submittedName>
        <fullName evidence="1">Uncharacterized protein</fullName>
    </submittedName>
</protein>
<dbReference type="GeneID" id="28816656"/>
<dbReference type="KEGG" id="psco:LY89DRAFT_352302"/>
<proteinExistence type="predicted"/>
<keyword evidence="2" id="KW-1185">Reference proteome</keyword>
<dbReference type="Proteomes" id="UP000070700">
    <property type="component" value="Unassembled WGS sequence"/>
</dbReference>
<dbReference type="OrthoDB" id="3450125at2759"/>
<accession>A0A132B5R6</accession>
<gene>
    <name evidence="1" type="ORF">LY89DRAFT_352302</name>
</gene>
<name>A0A132B5R6_MOLSC</name>